<organism evidence="2 3">
    <name type="scientific">Scheffersomyces stipitis (strain ATCC 58785 / CBS 6054 / NBRC 10063 / NRRL Y-11545)</name>
    <name type="common">Yeast</name>
    <name type="synonym">Pichia stipitis</name>
    <dbReference type="NCBI Taxonomy" id="322104"/>
    <lineage>
        <taxon>Eukaryota</taxon>
        <taxon>Fungi</taxon>
        <taxon>Dikarya</taxon>
        <taxon>Ascomycota</taxon>
        <taxon>Saccharomycotina</taxon>
        <taxon>Pichiomycetes</taxon>
        <taxon>Debaryomycetaceae</taxon>
        <taxon>Scheffersomyces</taxon>
    </lineage>
</organism>
<feature type="compositionally biased region" description="Acidic residues" evidence="1">
    <location>
        <begin position="624"/>
        <end position="635"/>
    </location>
</feature>
<dbReference type="OMA" id="GIQTWIN"/>
<accession>A3LSY8</accession>
<name>A3LSY8_PICST</name>
<feature type="region of interest" description="Disordered" evidence="1">
    <location>
        <begin position="662"/>
        <end position="746"/>
    </location>
</feature>
<reference evidence="2 3" key="1">
    <citation type="journal article" date="2007" name="Nat. Biotechnol.">
        <title>Genome sequence of the lignocellulose-bioconverting and xylose-fermenting yeast Pichia stipitis.</title>
        <authorList>
            <person name="Jeffries T.W."/>
            <person name="Grigoriev I.V."/>
            <person name="Grimwood J."/>
            <person name="Laplaza J.M."/>
            <person name="Aerts A."/>
            <person name="Salamov A."/>
            <person name="Schmutz J."/>
            <person name="Lindquist E."/>
            <person name="Dehal P."/>
            <person name="Shapiro H."/>
            <person name="Jin Y.S."/>
            <person name="Passoth V."/>
            <person name="Richardson P.M."/>
        </authorList>
    </citation>
    <scope>NUCLEOTIDE SEQUENCE [LARGE SCALE GENOMIC DNA]</scope>
    <source>
        <strain evidence="3">ATCC 58785 / CBS 6054 / NBRC 10063 / NRRL Y-11545</strain>
    </source>
</reference>
<feature type="compositionally biased region" description="Polar residues" evidence="1">
    <location>
        <begin position="59"/>
        <end position="69"/>
    </location>
</feature>
<dbReference type="OrthoDB" id="4081733at2759"/>
<dbReference type="KEGG" id="pic:PICST_77757"/>
<evidence type="ECO:0000313" key="2">
    <source>
        <dbReference type="EMBL" id="ABN65976.2"/>
    </source>
</evidence>
<proteinExistence type="predicted"/>
<dbReference type="InParanoid" id="A3LSY8"/>
<evidence type="ECO:0000256" key="1">
    <source>
        <dbReference type="SAM" id="MobiDB-lite"/>
    </source>
</evidence>
<protein>
    <submittedName>
        <fullName evidence="2">Dentin sialophosphoprotein</fullName>
    </submittedName>
</protein>
<feature type="region of interest" description="Disordered" evidence="1">
    <location>
        <begin position="164"/>
        <end position="348"/>
    </location>
</feature>
<feature type="compositionally biased region" description="Acidic residues" evidence="1">
    <location>
        <begin position="24"/>
        <end position="38"/>
    </location>
</feature>
<evidence type="ECO:0000313" key="3">
    <source>
        <dbReference type="Proteomes" id="UP000002258"/>
    </source>
</evidence>
<feature type="compositionally biased region" description="Low complexity" evidence="1">
    <location>
        <begin position="322"/>
        <end position="338"/>
    </location>
</feature>
<feature type="compositionally biased region" description="Low complexity" evidence="1">
    <location>
        <begin position="600"/>
        <end position="612"/>
    </location>
</feature>
<feature type="compositionally biased region" description="Basic and acidic residues" evidence="1">
    <location>
        <begin position="677"/>
        <end position="686"/>
    </location>
</feature>
<feature type="compositionally biased region" description="Acidic residues" evidence="1">
    <location>
        <begin position="110"/>
        <end position="121"/>
    </location>
</feature>
<feature type="compositionally biased region" description="Basic and acidic residues" evidence="1">
    <location>
        <begin position="220"/>
        <end position="245"/>
    </location>
</feature>
<feature type="region of interest" description="Disordered" evidence="1">
    <location>
        <begin position="502"/>
        <end position="560"/>
    </location>
</feature>
<dbReference type="RefSeq" id="XP_001384005.2">
    <property type="nucleotide sequence ID" value="XM_001383968.1"/>
</dbReference>
<dbReference type="AlphaFoldDB" id="A3LSY8"/>
<dbReference type="EMBL" id="CP000498">
    <property type="protein sequence ID" value="ABN65976.2"/>
    <property type="molecule type" value="Genomic_DNA"/>
</dbReference>
<dbReference type="HOGENOM" id="CLU_015976_0_0_1"/>
<feature type="region of interest" description="Disordered" evidence="1">
    <location>
        <begin position="1"/>
        <end position="150"/>
    </location>
</feature>
<feature type="compositionally biased region" description="Polar residues" evidence="1">
    <location>
        <begin position="687"/>
        <end position="696"/>
    </location>
</feature>
<gene>
    <name evidence="2" type="primary">DSP7</name>
    <name evidence="2" type="ORF">PICST_77757</name>
</gene>
<dbReference type="eggNOG" id="ENOG502R9W7">
    <property type="taxonomic scope" value="Eukaryota"/>
</dbReference>
<feature type="compositionally biased region" description="Polar residues" evidence="1">
    <location>
        <begin position="77"/>
        <end position="92"/>
    </location>
</feature>
<keyword evidence="3" id="KW-1185">Reference proteome</keyword>
<feature type="compositionally biased region" description="Basic and acidic residues" evidence="1">
    <location>
        <begin position="262"/>
        <end position="272"/>
    </location>
</feature>
<feature type="region of interest" description="Disordered" evidence="1">
    <location>
        <begin position="600"/>
        <end position="644"/>
    </location>
</feature>
<dbReference type="Proteomes" id="UP000002258">
    <property type="component" value="Chromosome 4"/>
</dbReference>
<sequence>MSDQFGRHKSNRWVNASVPSYGDDWGDEYDYDDAYESDPDSRQKQKPPTPQRFELPEDSTPNSDSSNGYSHPLPTEQLHQIQSQANSGNSPAPSDLVLSIDKFKNAPTSDSDDSDDDDDSGFPEVVEDIHDASRKSSAGTELGYGPDDPVVHTVTKVAHIYDKNGDADLAPPTPTYSVSQGGFAGPETPQSDSSFRSDADSIQHEPESLTLADSSQFFSRSRDILGAETSTEKPSRKDTLKRVPPESDNLPSAYESPSLDANHSRSSLDPKSKSPGPSPAPLVLSIDTKNFNVDDGSSDEDDWGYNSQHSSNADLVLEDASESNNDSNSNFSFKYSSARATPQLQQKEIGKTETIDSLIKDLEVATVDSSSKKDERGLLPKLDSIHDFDIPDFQDVSFSKYDDFEDEVTTPIAPLSIDEAKKGHEEYVSELNVRKKSIRKPPETRKNLVSEDYSNIADAVSGYINGDVESNNNNMEVIGESTVAEEDQEFSPEQPLKLTELRPVASTGSLSTGRISIDNSSQLGDGNPVARDDNDNEKEDISRRISTMSTGTLNMGGWKPNTNNFRDQFINDNDNESFNFDPIKQDENFKKFTKVRTVSEISTGSNGSTTSIPDTIDAELPRIDEDDDNNDDTTTDEPVQALEGTNSNFTTDTVLLEHPHSTLFKEETLTPGASRDNLGKAEDQRQKYNSLITQDPETGVDRRIASDDTYINDNTSKEDAKKNESELSSIEPKKTVSTPSSHPAVPHNYPVFDWKKIMSISQPQDRIAALKDALQKESDYDTGLQTWLQEALKQSQVSSNIHIGRIASEAYQNATHSEIRRHTSIRSRVSIVKDKVEGTGLSASSLGKKFFSKGRKLMKSSE</sequence>
<feature type="compositionally biased region" description="Polar residues" evidence="1">
    <location>
        <begin position="544"/>
        <end position="553"/>
    </location>
</feature>
<feature type="compositionally biased region" description="Basic and acidic residues" evidence="1">
    <location>
        <begin position="195"/>
        <end position="207"/>
    </location>
</feature>
<feature type="compositionally biased region" description="Polar residues" evidence="1">
    <location>
        <begin position="506"/>
        <end position="524"/>
    </location>
</feature>
<feature type="compositionally biased region" description="Basic and acidic residues" evidence="1">
    <location>
        <begin position="715"/>
        <end position="725"/>
    </location>
</feature>
<dbReference type="GeneID" id="4838643"/>